<dbReference type="InterPro" id="IPR052552">
    <property type="entry name" value="YeaO-like"/>
</dbReference>
<dbReference type="EMBL" id="BAAAYL010000001">
    <property type="protein sequence ID" value="GAA3373149.1"/>
    <property type="molecule type" value="Genomic_DNA"/>
</dbReference>
<dbReference type="PANTHER" id="PTHR36849">
    <property type="entry name" value="CYTOPLASMIC PROTEIN-RELATED"/>
    <property type="match status" value="1"/>
</dbReference>
<dbReference type="PANTHER" id="PTHR36849:SF1">
    <property type="entry name" value="CYTOPLASMIC PROTEIN"/>
    <property type="match status" value="1"/>
</dbReference>
<evidence type="ECO:0000313" key="1">
    <source>
        <dbReference type="EMBL" id="GAA3373149.1"/>
    </source>
</evidence>
<keyword evidence="2" id="KW-1185">Reference proteome</keyword>
<dbReference type="Pfam" id="PF22752">
    <property type="entry name" value="DUF488-N3i"/>
    <property type="match status" value="1"/>
</dbReference>
<reference evidence="2" key="1">
    <citation type="journal article" date="2019" name="Int. J. Syst. Evol. Microbiol.">
        <title>The Global Catalogue of Microorganisms (GCM) 10K type strain sequencing project: providing services to taxonomists for standard genome sequencing and annotation.</title>
        <authorList>
            <consortium name="The Broad Institute Genomics Platform"/>
            <consortium name="The Broad Institute Genome Sequencing Center for Infectious Disease"/>
            <person name="Wu L."/>
            <person name="Ma J."/>
        </authorList>
    </citation>
    <scope>NUCLEOTIDE SEQUENCE [LARGE SCALE GENOMIC DNA]</scope>
    <source>
        <strain evidence="2">JCM 9651</strain>
    </source>
</reference>
<sequence length="129" mass="14517">MTKPKPRIRIRRVYEPPYPDDGTRILVDRLWPRGLSKDAAAVDEWPKDVTPSNELRQWFHSPSGGPEEFRRRYEAELDGPGAAAALDRLRTLVRSGPVTLLTAVKDPEHSHASVLARVLSEPDRPADTT</sequence>
<name>A0ABP6SCH8_9ACTN</name>
<evidence type="ECO:0000313" key="2">
    <source>
        <dbReference type="Proteomes" id="UP001499990"/>
    </source>
</evidence>
<comment type="caution">
    <text evidence="1">The sequence shown here is derived from an EMBL/GenBank/DDBJ whole genome shotgun (WGS) entry which is preliminary data.</text>
</comment>
<dbReference type="Proteomes" id="UP001499990">
    <property type="component" value="Unassembled WGS sequence"/>
</dbReference>
<organism evidence="1 2">
    <name type="scientific">Streptomyces sannanensis</name>
    <dbReference type="NCBI Taxonomy" id="285536"/>
    <lineage>
        <taxon>Bacteria</taxon>
        <taxon>Bacillati</taxon>
        <taxon>Actinomycetota</taxon>
        <taxon>Actinomycetes</taxon>
        <taxon>Kitasatosporales</taxon>
        <taxon>Streptomycetaceae</taxon>
        <taxon>Streptomyces</taxon>
    </lineage>
</organism>
<gene>
    <name evidence="1" type="ORF">GCM10020367_31940</name>
</gene>
<accession>A0ABP6SCH8</accession>
<protein>
    <submittedName>
        <fullName evidence="1">DUF488 family protein</fullName>
    </submittedName>
</protein>
<proteinExistence type="predicted"/>
<dbReference type="RefSeq" id="WP_345037967.1">
    <property type="nucleotide sequence ID" value="NZ_BAAAYL010000001.1"/>
</dbReference>